<gene>
    <name evidence="5" type="ORF">ACFSL4_14830</name>
</gene>
<evidence type="ECO:0000313" key="5">
    <source>
        <dbReference type="EMBL" id="MFD1659446.1"/>
    </source>
</evidence>
<keyword evidence="6" id="KW-1185">Reference proteome</keyword>
<comment type="similarity">
    <text evidence="2">Belongs to the diacylglycerol/lipid kinase family.</text>
</comment>
<dbReference type="RefSeq" id="WP_381082603.1">
    <property type="nucleotide sequence ID" value="NZ_JBHUDX010000038.1"/>
</dbReference>
<dbReference type="SMART" id="SM00046">
    <property type="entry name" value="DAGKc"/>
    <property type="match status" value="1"/>
</dbReference>
<dbReference type="Pfam" id="PF00781">
    <property type="entry name" value="DAGK_cat"/>
    <property type="match status" value="1"/>
</dbReference>
<comment type="cofactor">
    <cofactor evidence="1">
        <name>Mg(2+)</name>
        <dbReference type="ChEBI" id="CHEBI:18420"/>
    </cofactor>
</comment>
<name>A0ABW4IR51_9ACTN</name>
<dbReference type="SUPFAM" id="SSF111331">
    <property type="entry name" value="NAD kinase/diacylglycerol kinase-like"/>
    <property type="match status" value="1"/>
</dbReference>
<dbReference type="PROSITE" id="PS50146">
    <property type="entry name" value="DAGK"/>
    <property type="match status" value="1"/>
</dbReference>
<dbReference type="InterPro" id="IPR017438">
    <property type="entry name" value="ATP-NAD_kinase_N"/>
</dbReference>
<dbReference type="InterPro" id="IPR016064">
    <property type="entry name" value="NAD/diacylglycerol_kinase_sf"/>
</dbReference>
<comment type="caution">
    <text evidence="5">The sequence shown here is derived from an EMBL/GenBank/DDBJ whole genome shotgun (WGS) entry which is preliminary data.</text>
</comment>
<feature type="domain" description="DAGKc" evidence="4">
    <location>
        <begin position="9"/>
        <end position="135"/>
    </location>
</feature>
<dbReference type="InterPro" id="IPR001206">
    <property type="entry name" value="Diacylglycerol_kinase_cat_dom"/>
</dbReference>
<feature type="region of interest" description="Disordered" evidence="3">
    <location>
        <begin position="305"/>
        <end position="325"/>
    </location>
</feature>
<proteinExistence type="inferred from homology"/>
<dbReference type="InterPro" id="IPR050187">
    <property type="entry name" value="Lipid_Phosphate_FormReg"/>
</dbReference>
<organism evidence="5 6">
    <name type="scientific">Streptomyces caeni</name>
    <dbReference type="NCBI Taxonomy" id="2307231"/>
    <lineage>
        <taxon>Bacteria</taxon>
        <taxon>Bacillati</taxon>
        <taxon>Actinomycetota</taxon>
        <taxon>Actinomycetes</taxon>
        <taxon>Kitasatosporales</taxon>
        <taxon>Streptomycetaceae</taxon>
        <taxon>Streptomyces</taxon>
    </lineage>
</organism>
<dbReference type="PANTHER" id="PTHR12358:SF54">
    <property type="entry name" value="SPHINGOSINE KINASE RELATED PROTEIN"/>
    <property type="match status" value="1"/>
</dbReference>
<keyword evidence="5" id="KW-0418">Kinase</keyword>
<dbReference type="Gene3D" id="3.40.50.10330">
    <property type="entry name" value="Probable inorganic polyphosphate/atp-NAD kinase, domain 1"/>
    <property type="match status" value="1"/>
</dbReference>
<evidence type="ECO:0000259" key="4">
    <source>
        <dbReference type="PROSITE" id="PS50146"/>
    </source>
</evidence>
<dbReference type="PANTHER" id="PTHR12358">
    <property type="entry name" value="SPHINGOSINE KINASE"/>
    <property type="match status" value="1"/>
</dbReference>
<evidence type="ECO:0000256" key="1">
    <source>
        <dbReference type="ARBA" id="ARBA00001946"/>
    </source>
</evidence>
<dbReference type="Proteomes" id="UP001597261">
    <property type="component" value="Unassembled WGS sequence"/>
</dbReference>
<accession>A0ABW4IR51</accession>
<dbReference type="EC" id="2.7.1.-" evidence="5"/>
<evidence type="ECO:0000256" key="3">
    <source>
        <dbReference type="SAM" id="MobiDB-lite"/>
    </source>
</evidence>
<keyword evidence="5" id="KW-0808">Transferase</keyword>
<dbReference type="EMBL" id="JBHUDX010000038">
    <property type="protein sequence ID" value="MFD1659446.1"/>
    <property type="molecule type" value="Genomic_DNA"/>
</dbReference>
<dbReference type="Gene3D" id="2.60.200.40">
    <property type="match status" value="1"/>
</dbReference>
<protein>
    <submittedName>
        <fullName evidence="5">Diacylglycerol/lipid kinase family protein</fullName>
        <ecNumber evidence="5">2.7.1.-</ecNumber>
    </submittedName>
</protein>
<evidence type="ECO:0000256" key="2">
    <source>
        <dbReference type="ARBA" id="ARBA00005983"/>
    </source>
</evidence>
<dbReference type="GO" id="GO:0016301">
    <property type="term" value="F:kinase activity"/>
    <property type="evidence" value="ECO:0007669"/>
    <property type="project" value="UniProtKB-KW"/>
</dbReference>
<reference evidence="6" key="1">
    <citation type="journal article" date="2019" name="Int. J. Syst. Evol. Microbiol.">
        <title>The Global Catalogue of Microorganisms (GCM) 10K type strain sequencing project: providing services to taxonomists for standard genome sequencing and annotation.</title>
        <authorList>
            <consortium name="The Broad Institute Genomics Platform"/>
            <consortium name="The Broad Institute Genome Sequencing Center for Infectious Disease"/>
            <person name="Wu L."/>
            <person name="Ma J."/>
        </authorList>
    </citation>
    <scope>NUCLEOTIDE SEQUENCE [LARGE SCALE GENOMIC DNA]</scope>
    <source>
        <strain evidence="6">CGMCC 1.12470</strain>
    </source>
</reference>
<evidence type="ECO:0000313" key="6">
    <source>
        <dbReference type="Proteomes" id="UP001597261"/>
    </source>
</evidence>
<sequence length="325" mass="33990">MGAVMAGAGARTRVVVVTNPRSGGGKTARFDLVNRAESMGARVWSTSAEQDAASLARRAVHEGAEVLGVAGGDGTVSAVAAVASATDRPLLVVPAGTRNHFARDLGLDIRNPVSSLSAVTDGVLTRVDLGVVGPHVFVNNVSFGLYADALLDPGYREDKARTFASLAPDYLKGTQWVEADVDTPRGTVRFPQVVLVSNNPYHIATPRYLGRRFTLASGLLGGIVLKGPTDTPPDLLRALRSQLLGQQPGPGPAGDAAIAWRAASITLHGRGQQLLHAGIDGEPVTLPLPVTCEARPGGLRVLLPRDRPGIPVEPVPGRPRAPRDH</sequence>